<evidence type="ECO:0000259" key="1">
    <source>
        <dbReference type="Pfam" id="PF20150"/>
    </source>
</evidence>
<organism evidence="2 3">
    <name type="scientific">Gnomoniopsis smithogilvyi</name>
    <dbReference type="NCBI Taxonomy" id="1191159"/>
    <lineage>
        <taxon>Eukaryota</taxon>
        <taxon>Fungi</taxon>
        <taxon>Dikarya</taxon>
        <taxon>Ascomycota</taxon>
        <taxon>Pezizomycotina</taxon>
        <taxon>Sordariomycetes</taxon>
        <taxon>Sordariomycetidae</taxon>
        <taxon>Diaporthales</taxon>
        <taxon>Gnomoniaceae</taxon>
        <taxon>Gnomoniopsis</taxon>
    </lineage>
</organism>
<dbReference type="Pfam" id="PF20150">
    <property type="entry name" value="2EXR"/>
    <property type="match status" value="1"/>
</dbReference>
<reference evidence="2" key="1">
    <citation type="submission" date="2022-10" db="EMBL/GenBank/DDBJ databases">
        <title>Tapping the CABI collections for fungal endophytes: first genome assemblies for Collariella, Neodidymelliopsis, Ascochyta clinopodiicola, Didymella pomorum, Didymosphaeria variabile, Neocosmospora piperis and Neocucurbitaria cava.</title>
        <authorList>
            <person name="Hill R."/>
        </authorList>
    </citation>
    <scope>NUCLEOTIDE SEQUENCE</scope>
    <source>
        <strain evidence="2">IMI 355082</strain>
    </source>
</reference>
<evidence type="ECO:0000313" key="2">
    <source>
        <dbReference type="EMBL" id="KAJ4389049.1"/>
    </source>
</evidence>
<sequence>MADFQNAAYRLLSFKYTPPLAAKGQTASDDEVGRKAEIQPGDEDLPSLSSLLTSIQEIEGFVDAGTKNDSGIQLREECQEGRTSTARTKPLKKFHLFNDLPTEIRLKIWDLTFLPRVVEVRPPRPHNSQGQWQSGCSNPAALAVCIEAREAALAHFRIPFPLTIDTKIPPTGISRQNASEPLPFKPTASSYIGVPFNGTSSSGENGVQARRTLYVSPEHDTVCLLGRDWDNGRLSHVMRTFREADPLRVGISRLGMSVRAWGFGGSVVRMKELGTTLFQELDQLVLFMYGEQNPPPAWRAKGSAIVDGEDREQYRREGNRCELMPCEVPTAYRVWSGVHGRQFREDGKVLRIGRNSNEIRFMDLDFKAGW</sequence>
<comment type="caution">
    <text evidence="2">The sequence shown here is derived from an EMBL/GenBank/DDBJ whole genome shotgun (WGS) entry which is preliminary data.</text>
</comment>
<dbReference type="PANTHER" id="PTHR35910:SF6">
    <property type="entry name" value="2EXR DOMAIN-CONTAINING PROTEIN"/>
    <property type="match status" value="1"/>
</dbReference>
<name>A0A9W8YPZ5_9PEZI</name>
<gene>
    <name evidence="2" type="ORF">N0V93_006511</name>
</gene>
<keyword evidence="3" id="KW-1185">Reference proteome</keyword>
<proteinExistence type="predicted"/>
<dbReference type="Proteomes" id="UP001140453">
    <property type="component" value="Unassembled WGS sequence"/>
</dbReference>
<dbReference type="InterPro" id="IPR045518">
    <property type="entry name" value="2EXR"/>
</dbReference>
<accession>A0A9W8YPZ5</accession>
<dbReference type="OrthoDB" id="3473305at2759"/>
<dbReference type="AlphaFoldDB" id="A0A9W8YPZ5"/>
<protein>
    <recommendedName>
        <fullName evidence="1">2EXR domain-containing protein</fullName>
    </recommendedName>
</protein>
<feature type="domain" description="2EXR" evidence="1">
    <location>
        <begin position="94"/>
        <end position="221"/>
    </location>
</feature>
<evidence type="ECO:0000313" key="3">
    <source>
        <dbReference type="Proteomes" id="UP001140453"/>
    </source>
</evidence>
<dbReference type="EMBL" id="JAPEVB010000004">
    <property type="protein sequence ID" value="KAJ4389049.1"/>
    <property type="molecule type" value="Genomic_DNA"/>
</dbReference>
<dbReference type="PANTHER" id="PTHR35910">
    <property type="entry name" value="2EXR DOMAIN-CONTAINING PROTEIN"/>
    <property type="match status" value="1"/>
</dbReference>